<feature type="region of interest" description="Disordered" evidence="1">
    <location>
        <begin position="256"/>
        <end position="307"/>
    </location>
</feature>
<dbReference type="Proteomes" id="UP000181951">
    <property type="component" value="Unassembled WGS sequence"/>
</dbReference>
<dbReference type="AlphaFoldDB" id="A0A1H8P0F5"/>
<protein>
    <submittedName>
        <fullName evidence="3">Uncharacterized protein</fullName>
    </submittedName>
</protein>
<reference evidence="3 4" key="1">
    <citation type="submission" date="2016-10" db="EMBL/GenBank/DDBJ databases">
        <authorList>
            <person name="de Groot N.N."/>
        </authorList>
    </citation>
    <scope>NUCLEOTIDE SEQUENCE [LARGE SCALE GENOMIC DNA]</scope>
    <source>
        <strain evidence="3 4">CGMCC 4.2026</strain>
    </source>
</reference>
<evidence type="ECO:0000256" key="1">
    <source>
        <dbReference type="SAM" id="MobiDB-lite"/>
    </source>
</evidence>
<sequence length="307" mass="31012">MTTNEHPEQRKGSDPGRPDDEPPGRRPHGDPAEQTGWLDAETADHLLDARPGAPHDDERVAGLARLLASAVEEADSRPGSRNTERLVLEAFRDAHGAGRTPARSRHPRARWRRASRPTKVLVGSIAAVSLLSGVAIAATTGTLPGPFHSGRGTPGESRSASASSPSPRTSGAAGAGRPAPAPSATAPADSGQAPTHPATPGASTVAQPGLKGLCTSYLRASRRGEHVDSTAQRRLDAAAGGSADVASYCARLTADQTSGQTSGHGKPATATPSASPGTATPQSPAPHASRPATPAVAAGPTTGHGRA</sequence>
<evidence type="ECO:0000313" key="4">
    <source>
        <dbReference type="Proteomes" id="UP000181951"/>
    </source>
</evidence>
<accession>A0A1H8P0F5</accession>
<feature type="compositionally biased region" description="Basic residues" evidence="1">
    <location>
        <begin position="102"/>
        <end position="114"/>
    </location>
</feature>
<feature type="region of interest" description="Disordered" evidence="1">
    <location>
        <begin position="91"/>
        <end position="114"/>
    </location>
</feature>
<name>A0A1H8P0F5_9ACTN</name>
<evidence type="ECO:0000256" key="2">
    <source>
        <dbReference type="SAM" id="Phobius"/>
    </source>
</evidence>
<feature type="compositionally biased region" description="Basic and acidic residues" evidence="1">
    <location>
        <begin position="222"/>
        <end position="236"/>
    </location>
</feature>
<evidence type="ECO:0000313" key="3">
    <source>
        <dbReference type="EMBL" id="SEO35396.1"/>
    </source>
</evidence>
<feature type="region of interest" description="Disordered" evidence="1">
    <location>
        <begin position="221"/>
        <end position="243"/>
    </location>
</feature>
<organism evidence="3 4">
    <name type="scientific">Actinacidiphila rubida</name>
    <dbReference type="NCBI Taxonomy" id="310780"/>
    <lineage>
        <taxon>Bacteria</taxon>
        <taxon>Bacillati</taxon>
        <taxon>Actinomycetota</taxon>
        <taxon>Actinomycetes</taxon>
        <taxon>Kitasatosporales</taxon>
        <taxon>Streptomycetaceae</taxon>
        <taxon>Actinacidiphila</taxon>
    </lineage>
</organism>
<dbReference type="RefSeq" id="WP_143080557.1">
    <property type="nucleotide sequence ID" value="NZ_FODD01000024.1"/>
</dbReference>
<feature type="compositionally biased region" description="Basic and acidic residues" evidence="1">
    <location>
        <begin position="1"/>
        <end position="31"/>
    </location>
</feature>
<feature type="region of interest" description="Disordered" evidence="1">
    <location>
        <begin position="1"/>
        <end position="57"/>
    </location>
</feature>
<feature type="compositionally biased region" description="Low complexity" evidence="1">
    <location>
        <begin position="267"/>
        <end position="307"/>
    </location>
</feature>
<keyword evidence="2" id="KW-0812">Transmembrane</keyword>
<feature type="compositionally biased region" description="Basic and acidic residues" evidence="1">
    <location>
        <begin position="42"/>
        <end position="57"/>
    </location>
</feature>
<dbReference type="STRING" id="310780.SAMN05216267_102434"/>
<dbReference type="EMBL" id="FODD01000024">
    <property type="protein sequence ID" value="SEO35396.1"/>
    <property type="molecule type" value="Genomic_DNA"/>
</dbReference>
<gene>
    <name evidence="3" type="ORF">SAMN05216267_102434</name>
</gene>
<feature type="region of interest" description="Disordered" evidence="1">
    <location>
        <begin position="140"/>
        <end position="209"/>
    </location>
</feature>
<keyword evidence="4" id="KW-1185">Reference proteome</keyword>
<keyword evidence="2" id="KW-1133">Transmembrane helix</keyword>
<feature type="transmembrane region" description="Helical" evidence="2">
    <location>
        <begin position="120"/>
        <end position="138"/>
    </location>
</feature>
<keyword evidence="2" id="KW-0472">Membrane</keyword>
<proteinExistence type="predicted"/>
<feature type="compositionally biased region" description="Low complexity" evidence="1">
    <location>
        <begin position="157"/>
        <end position="188"/>
    </location>
</feature>